<evidence type="ECO:0000313" key="7">
    <source>
        <dbReference type="RefSeq" id="XP_018020922.1"/>
    </source>
</evidence>
<gene>
    <name evidence="7" type="primary">LOC108677237</name>
</gene>
<evidence type="ECO:0000259" key="5">
    <source>
        <dbReference type="PROSITE" id="PS50835"/>
    </source>
</evidence>
<feature type="disulfide bond" evidence="2">
    <location>
        <begin position="194"/>
        <end position="212"/>
    </location>
</feature>
<dbReference type="Gene3D" id="2.60.40.10">
    <property type="entry name" value="Immunoglobulins"/>
    <property type="match status" value="1"/>
</dbReference>
<feature type="compositionally biased region" description="Polar residues" evidence="3">
    <location>
        <begin position="674"/>
        <end position="684"/>
    </location>
</feature>
<protein>
    <submittedName>
        <fullName evidence="7">Uncharacterized protein LOC108677237</fullName>
    </submittedName>
</protein>
<evidence type="ECO:0000256" key="4">
    <source>
        <dbReference type="SAM" id="SignalP"/>
    </source>
</evidence>
<dbReference type="InterPro" id="IPR013783">
    <property type="entry name" value="Ig-like_fold"/>
</dbReference>
<evidence type="ECO:0000313" key="6">
    <source>
        <dbReference type="Proteomes" id="UP000694843"/>
    </source>
</evidence>
<dbReference type="PROSITE" id="PS01209">
    <property type="entry name" value="LDLRA_1"/>
    <property type="match status" value="1"/>
</dbReference>
<dbReference type="PROSITE" id="PS50068">
    <property type="entry name" value="LDLRA_2"/>
    <property type="match status" value="1"/>
</dbReference>
<dbReference type="SUPFAM" id="SSF57424">
    <property type="entry name" value="LDL receptor-like module"/>
    <property type="match status" value="1"/>
</dbReference>
<keyword evidence="6" id="KW-1185">Reference proteome</keyword>
<dbReference type="Proteomes" id="UP000694843">
    <property type="component" value="Unplaced"/>
</dbReference>
<reference evidence="7" key="1">
    <citation type="submission" date="2025-08" db="UniProtKB">
        <authorList>
            <consortium name="RefSeq"/>
        </authorList>
    </citation>
    <scope>IDENTIFICATION</scope>
    <source>
        <tissue evidence="7">Whole organism</tissue>
    </source>
</reference>
<dbReference type="SMART" id="SM00192">
    <property type="entry name" value="LDLa"/>
    <property type="match status" value="1"/>
</dbReference>
<feature type="compositionally biased region" description="Polar residues" evidence="3">
    <location>
        <begin position="642"/>
        <end position="656"/>
    </location>
</feature>
<dbReference type="InterPro" id="IPR007110">
    <property type="entry name" value="Ig-like_dom"/>
</dbReference>
<sequence>MTSLLFLLLVLGFFTEKQYVHSDSSVEAEVEVIPEMKLMVTPSEQPVVRGVGETLTLTCTLLPLAPAPLNNTSNDSQSTDDAMQDIMRRAAMHQTMIKNQKGLAMPQRLHWEENTPSLQWIIPINDVSRVSEEQLGSGELVGAVSKRVLVHRLQEADAGNYTCEVPQLQRSAVVQLQVLHRDVVQRCGLSSFQCSTGECILLRFVCDAKPDCPQGTDELAEHCGLGDVCRNKLRCNDGRCMDPSRCCRGPASSVTKPLNCSVNPSIHCCRQLIHPAALDQDLFYLSTRPRPHTRESIFSDPSPLLIGTLVALANICTACLLLTLRRRFWPNSASSLSLTPLAWGRQSSRDMMSTVGLPASRSWWSFGGSLSRGPADERCSARHAVAFTAFPQGLSRCDDNMGAGNALAHSAPPPSYQEAVCGPPPPYFSISGGRYYSRCDSLDVDVNHTSVGIPASALPCRCPVASVRPLTFSSRTAPTTSASASEYIFSIPVSAPSVPQKWDSSATTSPGNNSFFTNTSNSFSVNVPTTKGSSSAAHFVSSSSGSTASFMDNFSGSREAVPCHSLNTEETEAHVLPTRRAGLRHTFSVSPGRKRVLVKKKRLARTGSDCAHTPLLSEALVVRASQLPGQGRARSPAGEYNPSYNRSAMASNQNKSHMGEFPPLSSEMSELPANHTSPDNTTESRSSDNPRLELNATEKYNRVASNLYSRPRNARDKAGTMGLPTTASVHSECQVTPSAAIDKHDSSRLVGLSSSSPSCPAPSSESSASMSSATSSCSL</sequence>
<feature type="signal peptide" evidence="4">
    <location>
        <begin position="1"/>
        <end position="22"/>
    </location>
</feature>
<feature type="domain" description="Ig-like" evidence="5">
    <location>
        <begin position="34"/>
        <end position="175"/>
    </location>
</feature>
<feature type="disulfide bond" evidence="2">
    <location>
        <begin position="187"/>
        <end position="199"/>
    </location>
</feature>
<dbReference type="Pfam" id="PF00057">
    <property type="entry name" value="Ldl_recept_a"/>
    <property type="match status" value="1"/>
</dbReference>
<keyword evidence="1 2" id="KW-1015">Disulfide bond</keyword>
<comment type="caution">
    <text evidence="2">Lacks conserved residue(s) required for the propagation of feature annotation.</text>
</comment>
<proteinExistence type="predicted"/>
<evidence type="ECO:0000256" key="3">
    <source>
        <dbReference type="SAM" id="MobiDB-lite"/>
    </source>
</evidence>
<dbReference type="RefSeq" id="XP_018020922.1">
    <property type="nucleotide sequence ID" value="XM_018165433.2"/>
</dbReference>
<feature type="compositionally biased region" description="Low complexity" evidence="3">
    <location>
        <begin position="748"/>
        <end position="779"/>
    </location>
</feature>
<dbReference type="InterPro" id="IPR036055">
    <property type="entry name" value="LDL_receptor-like_sf"/>
</dbReference>
<dbReference type="PROSITE" id="PS50835">
    <property type="entry name" value="IG_LIKE"/>
    <property type="match status" value="1"/>
</dbReference>
<dbReference type="Gene3D" id="4.10.400.10">
    <property type="entry name" value="Low-density Lipoprotein Receptor"/>
    <property type="match status" value="1"/>
</dbReference>
<dbReference type="InterPro" id="IPR023415">
    <property type="entry name" value="LDLR_class-A_CS"/>
</dbReference>
<dbReference type="GeneID" id="108677237"/>
<dbReference type="InterPro" id="IPR002172">
    <property type="entry name" value="LDrepeatLR_classA_rpt"/>
</dbReference>
<feature type="chain" id="PRO_5034221634" evidence="4">
    <location>
        <begin position="23"/>
        <end position="779"/>
    </location>
</feature>
<dbReference type="CDD" id="cd00112">
    <property type="entry name" value="LDLa"/>
    <property type="match status" value="1"/>
</dbReference>
<dbReference type="AlphaFoldDB" id="A0A8B7P4N9"/>
<organism evidence="6 7">
    <name type="scientific">Hyalella azteca</name>
    <name type="common">Amphipod</name>
    <dbReference type="NCBI Taxonomy" id="294128"/>
    <lineage>
        <taxon>Eukaryota</taxon>
        <taxon>Metazoa</taxon>
        <taxon>Ecdysozoa</taxon>
        <taxon>Arthropoda</taxon>
        <taxon>Crustacea</taxon>
        <taxon>Multicrustacea</taxon>
        <taxon>Malacostraca</taxon>
        <taxon>Eumalacostraca</taxon>
        <taxon>Peracarida</taxon>
        <taxon>Amphipoda</taxon>
        <taxon>Senticaudata</taxon>
        <taxon>Talitrida</taxon>
        <taxon>Talitroidea</taxon>
        <taxon>Hyalellidae</taxon>
        <taxon>Hyalella</taxon>
    </lineage>
</organism>
<dbReference type="OrthoDB" id="2019384at2759"/>
<keyword evidence="4" id="KW-0732">Signal</keyword>
<dbReference type="KEGG" id="hazt:108677237"/>
<evidence type="ECO:0000256" key="1">
    <source>
        <dbReference type="ARBA" id="ARBA00023157"/>
    </source>
</evidence>
<evidence type="ECO:0000256" key="2">
    <source>
        <dbReference type="PROSITE-ProRule" id="PRU00124"/>
    </source>
</evidence>
<feature type="region of interest" description="Disordered" evidence="3">
    <location>
        <begin position="627"/>
        <end position="779"/>
    </location>
</feature>
<name>A0A8B7P4N9_HYAAZ</name>
<accession>A0A8B7P4N9</accession>
<feature type="compositionally biased region" description="Polar residues" evidence="3">
    <location>
        <begin position="723"/>
        <end position="737"/>
    </location>
</feature>